<dbReference type="AlphaFoldDB" id="A0A9X3TQC1"/>
<organism evidence="2 3">
    <name type="scientific">Brevibacillus thermoruber</name>
    <dbReference type="NCBI Taxonomy" id="33942"/>
    <lineage>
        <taxon>Bacteria</taxon>
        <taxon>Bacillati</taxon>
        <taxon>Bacillota</taxon>
        <taxon>Bacilli</taxon>
        <taxon>Bacillales</taxon>
        <taxon>Paenibacillaceae</taxon>
        <taxon>Brevibacillus</taxon>
    </lineage>
</organism>
<dbReference type="InterPro" id="IPR050982">
    <property type="entry name" value="Auxin_biosynth/cation_transpt"/>
</dbReference>
<dbReference type="PANTHER" id="PTHR43539">
    <property type="entry name" value="FLAVIN-BINDING MONOOXYGENASE-LIKE PROTEIN (AFU_ORTHOLOGUE AFUA_4G09220)"/>
    <property type="match status" value="1"/>
</dbReference>
<sequence>MNAYDVLVIGAGQAGLAMGYYLRQAGLRFLIVDQCERVGDSWRQRYDTLVLFTPRSCSDLPGLPFPGERDGLPAKDDVADYLEQYAAHFSLPVRTKSPVSSVERHGDGFLVASGQEQWFARQVVIATGPFQTPWIPAIHRDAAPDVVQLHTAAYKNERQLRPGPVLVAGSGNSGVQIAVELAASRPVVLSMGRPRPFLPLRLLGKPIFWYLKLSGFTSIPVTTLPGQWLSRRPDPIIGYKRQLRRLEQEGRLRVTGRTVRLSGRIATFSDGSQAEAANIIWATGFRCTYDWLHVPGVLDANGRPIHRRGVTPAAGLYFLGLPWQYRRTSALLGGVGEDARYLFSHILHTSGRHHVT</sequence>
<dbReference type="Pfam" id="PF13738">
    <property type="entry name" value="Pyr_redox_3"/>
    <property type="match status" value="1"/>
</dbReference>
<evidence type="ECO:0000313" key="2">
    <source>
        <dbReference type="EMBL" id="MDA5108538.1"/>
    </source>
</evidence>
<dbReference type="PRINTS" id="PR00368">
    <property type="entry name" value="FADPNR"/>
</dbReference>
<keyword evidence="1" id="KW-0560">Oxidoreductase</keyword>
<gene>
    <name evidence="2" type="ORF">O3V59_09205</name>
</gene>
<name>A0A9X3TQC1_9BACL</name>
<dbReference type="Gene3D" id="3.50.50.60">
    <property type="entry name" value="FAD/NAD(P)-binding domain"/>
    <property type="match status" value="1"/>
</dbReference>
<reference evidence="2" key="1">
    <citation type="submission" date="2022-12" db="EMBL/GenBank/DDBJ databases">
        <title>Draft genome sequence of the thermophilic strain Brevibacillus thermoruber HT42, isolated from Los Humeros, Puebla, Mexico, with biotechnological potential.</title>
        <authorList>
            <person name="Lara Sanchez J."/>
            <person name="Solis Palacios R."/>
            <person name="Bustos Baena A.S."/>
            <person name="Ruz Baez A.E."/>
            <person name="Espinosa Luna G."/>
            <person name="Oliart Ros R.M."/>
        </authorList>
    </citation>
    <scope>NUCLEOTIDE SEQUENCE</scope>
    <source>
        <strain evidence="2">HT42</strain>
    </source>
</reference>
<evidence type="ECO:0000313" key="3">
    <source>
        <dbReference type="Proteomes" id="UP001151071"/>
    </source>
</evidence>
<dbReference type="SUPFAM" id="SSF51905">
    <property type="entry name" value="FAD/NAD(P)-binding domain"/>
    <property type="match status" value="2"/>
</dbReference>
<dbReference type="Proteomes" id="UP001151071">
    <property type="component" value="Unassembled WGS sequence"/>
</dbReference>
<dbReference type="InterPro" id="IPR036188">
    <property type="entry name" value="FAD/NAD-bd_sf"/>
</dbReference>
<comment type="caution">
    <text evidence="2">The sequence shown here is derived from an EMBL/GenBank/DDBJ whole genome shotgun (WGS) entry which is preliminary data.</text>
</comment>
<protein>
    <submittedName>
        <fullName evidence="2">NAD(P)-binding domain-containing protein</fullName>
    </submittedName>
</protein>
<keyword evidence="3" id="KW-1185">Reference proteome</keyword>
<evidence type="ECO:0000256" key="1">
    <source>
        <dbReference type="ARBA" id="ARBA00023002"/>
    </source>
</evidence>
<dbReference type="PANTHER" id="PTHR43539:SF78">
    <property type="entry name" value="FLAVIN-CONTAINING MONOOXYGENASE"/>
    <property type="match status" value="1"/>
</dbReference>
<dbReference type="EMBL" id="JAPYYP010000008">
    <property type="protein sequence ID" value="MDA5108538.1"/>
    <property type="molecule type" value="Genomic_DNA"/>
</dbReference>
<dbReference type="RefSeq" id="WP_271139988.1">
    <property type="nucleotide sequence ID" value="NZ_JAPYYP010000008.1"/>
</dbReference>
<dbReference type="GO" id="GO:0050660">
    <property type="term" value="F:flavin adenine dinucleotide binding"/>
    <property type="evidence" value="ECO:0007669"/>
    <property type="project" value="TreeGrafter"/>
</dbReference>
<dbReference type="GO" id="GO:0004497">
    <property type="term" value="F:monooxygenase activity"/>
    <property type="evidence" value="ECO:0007669"/>
    <property type="project" value="TreeGrafter"/>
</dbReference>
<accession>A0A9X3TQC1</accession>
<dbReference type="PRINTS" id="PR00469">
    <property type="entry name" value="PNDRDTASEII"/>
</dbReference>
<proteinExistence type="predicted"/>